<dbReference type="Proteomes" id="UP001519325">
    <property type="component" value="Unassembled WGS sequence"/>
</dbReference>
<reference evidence="1 2" key="1">
    <citation type="submission" date="2021-03" db="EMBL/GenBank/DDBJ databases">
        <title>Sequencing the genomes of 1000 actinobacteria strains.</title>
        <authorList>
            <person name="Klenk H.-P."/>
        </authorList>
    </citation>
    <scope>NUCLEOTIDE SEQUENCE [LARGE SCALE GENOMIC DNA]</scope>
    <source>
        <strain evidence="1 2">DSM 45516</strain>
    </source>
</reference>
<name>A0ABS4Q851_9NOCA</name>
<evidence type="ECO:0000313" key="2">
    <source>
        <dbReference type="Proteomes" id="UP001519325"/>
    </source>
</evidence>
<evidence type="ECO:0000313" key="1">
    <source>
        <dbReference type="EMBL" id="MBP2187867.1"/>
    </source>
</evidence>
<proteinExistence type="predicted"/>
<gene>
    <name evidence="1" type="ORF">BJ987_000768</name>
</gene>
<comment type="caution">
    <text evidence="1">The sequence shown here is derived from an EMBL/GenBank/DDBJ whole genome shotgun (WGS) entry which is preliminary data.</text>
</comment>
<accession>A0ABS4Q851</accession>
<protein>
    <submittedName>
        <fullName evidence="1">Uncharacterized protein</fullName>
    </submittedName>
</protein>
<keyword evidence="2" id="KW-1185">Reference proteome</keyword>
<dbReference type="EMBL" id="JAGGMR010000001">
    <property type="protein sequence ID" value="MBP2187867.1"/>
    <property type="molecule type" value="Genomic_DNA"/>
</dbReference>
<organism evidence="1 2">
    <name type="scientific">Nocardia goodfellowii</name>
    <dbReference type="NCBI Taxonomy" id="882446"/>
    <lineage>
        <taxon>Bacteria</taxon>
        <taxon>Bacillati</taxon>
        <taxon>Actinomycetota</taxon>
        <taxon>Actinomycetes</taxon>
        <taxon>Mycobacteriales</taxon>
        <taxon>Nocardiaceae</taxon>
        <taxon>Nocardia</taxon>
    </lineage>
</organism>
<sequence length="78" mass="8236">MRRTPAALVRVADNRVIVHIAGITAVGSEGVAHWLSTNLNKLYDPAAELTGCLIACEFNQDLTVTGSELLAGPYSVPS</sequence>